<reference evidence="2 3" key="1">
    <citation type="submission" date="2017-06" db="EMBL/GenBank/DDBJ databases">
        <title>Comparative genomic analysis of Ambrosia Fusariam Clade fungi.</title>
        <authorList>
            <person name="Stajich J.E."/>
            <person name="Carrillo J."/>
            <person name="Kijimoto T."/>
            <person name="Eskalen A."/>
            <person name="O'Donnell K."/>
            <person name="Kasson M."/>
        </authorList>
    </citation>
    <scope>NUCLEOTIDE SEQUENCE [LARGE SCALE GENOMIC DNA]</scope>
    <source>
        <strain evidence="2">UCR3666</strain>
    </source>
</reference>
<evidence type="ECO:0000313" key="2">
    <source>
        <dbReference type="EMBL" id="RMJ14875.1"/>
    </source>
</evidence>
<keyword evidence="3" id="KW-1185">Reference proteome</keyword>
<sequence length="235" mass="26470">MLPASLAAELDISLEEMDAFEADMYSVLPGCNQLKLATASVRSDLSVILNSATVRGPEIYGVRNRMNHLDQLIRMVEEWFGEDMAPTELGSPKDNLLQHINVCLDVVWEIYLVVQGYGFRSQLETQDLLRSQSLRLLEVFIDILEFEPAREPLLRVEDVHEGMELPFSPSSPLLPSHAGEELENEELPEAPAHMPDSDQSPPMGLFQAPEGSYNIQSSSSRQLESHDQTWTFRMV</sequence>
<dbReference type="EMBL" id="NKUJ01000076">
    <property type="protein sequence ID" value="RMJ14875.1"/>
    <property type="molecule type" value="Genomic_DNA"/>
</dbReference>
<comment type="caution">
    <text evidence="2">The sequence shown here is derived from an EMBL/GenBank/DDBJ whole genome shotgun (WGS) entry which is preliminary data.</text>
</comment>
<organism evidence="2 3">
    <name type="scientific">Fusarium kuroshium</name>
    <dbReference type="NCBI Taxonomy" id="2010991"/>
    <lineage>
        <taxon>Eukaryota</taxon>
        <taxon>Fungi</taxon>
        <taxon>Dikarya</taxon>
        <taxon>Ascomycota</taxon>
        <taxon>Pezizomycotina</taxon>
        <taxon>Sordariomycetes</taxon>
        <taxon>Hypocreomycetidae</taxon>
        <taxon>Hypocreales</taxon>
        <taxon>Nectriaceae</taxon>
        <taxon>Fusarium</taxon>
        <taxon>Fusarium solani species complex</taxon>
    </lineage>
</organism>
<dbReference type="Proteomes" id="UP000277212">
    <property type="component" value="Unassembled WGS sequence"/>
</dbReference>
<gene>
    <name evidence="2" type="ORF">CDV36_005479</name>
</gene>
<dbReference type="AlphaFoldDB" id="A0A3M2SCD4"/>
<feature type="compositionally biased region" description="Low complexity" evidence="1">
    <location>
        <begin position="166"/>
        <end position="176"/>
    </location>
</feature>
<feature type="region of interest" description="Disordered" evidence="1">
    <location>
        <begin position="166"/>
        <end position="235"/>
    </location>
</feature>
<name>A0A3M2SCD4_9HYPO</name>
<accession>A0A3M2SCD4</accession>
<evidence type="ECO:0000313" key="3">
    <source>
        <dbReference type="Proteomes" id="UP000277212"/>
    </source>
</evidence>
<proteinExistence type="predicted"/>
<dbReference type="OrthoDB" id="5094156at2759"/>
<evidence type="ECO:0000256" key="1">
    <source>
        <dbReference type="SAM" id="MobiDB-lite"/>
    </source>
</evidence>
<feature type="compositionally biased region" description="Polar residues" evidence="1">
    <location>
        <begin position="213"/>
        <end position="235"/>
    </location>
</feature>
<protein>
    <submittedName>
        <fullName evidence="2">Uncharacterized protein</fullName>
    </submittedName>
</protein>